<organism evidence="1 2">
    <name type="scientific">Iphiclides podalirius</name>
    <name type="common">scarce swallowtail</name>
    <dbReference type="NCBI Taxonomy" id="110791"/>
    <lineage>
        <taxon>Eukaryota</taxon>
        <taxon>Metazoa</taxon>
        <taxon>Ecdysozoa</taxon>
        <taxon>Arthropoda</taxon>
        <taxon>Hexapoda</taxon>
        <taxon>Insecta</taxon>
        <taxon>Pterygota</taxon>
        <taxon>Neoptera</taxon>
        <taxon>Endopterygota</taxon>
        <taxon>Lepidoptera</taxon>
        <taxon>Glossata</taxon>
        <taxon>Ditrysia</taxon>
        <taxon>Papilionoidea</taxon>
        <taxon>Papilionidae</taxon>
        <taxon>Papilioninae</taxon>
        <taxon>Iphiclides</taxon>
    </lineage>
</organism>
<evidence type="ECO:0000313" key="2">
    <source>
        <dbReference type="Proteomes" id="UP000837857"/>
    </source>
</evidence>
<evidence type="ECO:0000313" key="1">
    <source>
        <dbReference type="EMBL" id="CAH2064467.1"/>
    </source>
</evidence>
<dbReference type="EMBL" id="OW152842">
    <property type="protein sequence ID" value="CAH2064467.1"/>
    <property type="molecule type" value="Genomic_DNA"/>
</dbReference>
<reference evidence="1" key="1">
    <citation type="submission" date="2022-03" db="EMBL/GenBank/DDBJ databases">
        <authorList>
            <person name="Martin H S."/>
        </authorList>
    </citation>
    <scope>NUCLEOTIDE SEQUENCE</scope>
</reference>
<dbReference type="Proteomes" id="UP000837857">
    <property type="component" value="Chromosome 30"/>
</dbReference>
<proteinExistence type="predicted"/>
<gene>
    <name evidence="1" type="ORF">IPOD504_LOCUS12758</name>
</gene>
<feature type="non-terminal residue" evidence="1">
    <location>
        <position position="153"/>
    </location>
</feature>
<accession>A0ABN8IT81</accession>
<sequence>MPDCAEAVPPIPDLPEADPNCSMKIPIRRQALHALYHWIKVQGIGMHPMIPYRREFQQTLYRRIHTRVQRVQMPQLHLRSPKATDIGYVQAWYDSVMPTSVDNDVRHDQLITESSELQIAIVDTLKCILIKNYRVVLQHYQDYRRVTWKQGVR</sequence>
<keyword evidence="2" id="KW-1185">Reference proteome</keyword>
<protein>
    <submittedName>
        <fullName evidence="1">Uncharacterized protein</fullName>
    </submittedName>
</protein>
<name>A0ABN8IT81_9NEOP</name>